<evidence type="ECO:0000313" key="8">
    <source>
        <dbReference type="Proteomes" id="UP000256845"/>
    </source>
</evidence>
<comment type="caution">
    <text evidence="7">The sequence shown here is derived from an EMBL/GenBank/DDBJ whole genome shotgun (WGS) entry which is preliminary data.</text>
</comment>
<dbReference type="GO" id="GO:0016020">
    <property type="term" value="C:membrane"/>
    <property type="evidence" value="ECO:0007669"/>
    <property type="project" value="UniProtKB-SubCell"/>
</dbReference>
<dbReference type="Gene3D" id="1.20.1440.20">
    <property type="entry name" value="LemA-like domain"/>
    <property type="match status" value="1"/>
</dbReference>
<dbReference type="OrthoDB" id="9804152at2"/>
<feature type="transmembrane region" description="Helical" evidence="6">
    <location>
        <begin position="6"/>
        <end position="25"/>
    </location>
</feature>
<keyword evidence="8" id="KW-1185">Reference proteome</keyword>
<dbReference type="PANTHER" id="PTHR34478:SF2">
    <property type="entry name" value="MEMBRANE PROTEIN"/>
    <property type="match status" value="1"/>
</dbReference>
<evidence type="ECO:0000256" key="1">
    <source>
        <dbReference type="ARBA" id="ARBA00004167"/>
    </source>
</evidence>
<evidence type="ECO:0000313" key="7">
    <source>
        <dbReference type="EMBL" id="RED46157.1"/>
    </source>
</evidence>
<comment type="similarity">
    <text evidence="2">Belongs to the LemA family.</text>
</comment>
<name>A0A3D9H9J6_9PROT</name>
<keyword evidence="5 6" id="KW-0472">Membrane</keyword>
<comment type="subcellular location">
    <subcellularLocation>
        <location evidence="1">Membrane</location>
        <topology evidence="1">Single-pass membrane protein</topology>
    </subcellularLocation>
</comment>
<dbReference type="EMBL" id="QRDW01000010">
    <property type="protein sequence ID" value="RED46157.1"/>
    <property type="molecule type" value="Genomic_DNA"/>
</dbReference>
<sequence length="192" mass="21619">MSETTIVMLVIGAVLVGGYIWYISLIGRRNKALEALSSIDVQLRKRHDLLPNILKLASRFMKHERELLDRLTALRAKAQQDYHPQDPDAVQNHLQSESELQSGILQFFAVAENYPELKSHETIVRAQDTFAEVEGHISAARRFYNSAVTDLNNAVQIFPGSMIATMTGVKTMPYFEIEEAARKPVDASAYLD</sequence>
<proteinExistence type="inferred from homology"/>
<dbReference type="PANTHER" id="PTHR34478">
    <property type="entry name" value="PROTEIN LEMA"/>
    <property type="match status" value="1"/>
</dbReference>
<dbReference type="RefSeq" id="WP_115938120.1">
    <property type="nucleotide sequence ID" value="NZ_QRDW01000010.1"/>
</dbReference>
<evidence type="ECO:0000256" key="5">
    <source>
        <dbReference type="ARBA" id="ARBA00023136"/>
    </source>
</evidence>
<gene>
    <name evidence="7" type="ORF">DFP90_11066</name>
</gene>
<evidence type="ECO:0000256" key="3">
    <source>
        <dbReference type="ARBA" id="ARBA00022692"/>
    </source>
</evidence>
<dbReference type="AlphaFoldDB" id="A0A3D9H9J6"/>
<evidence type="ECO:0000256" key="6">
    <source>
        <dbReference type="SAM" id="Phobius"/>
    </source>
</evidence>
<dbReference type="SUPFAM" id="SSF140478">
    <property type="entry name" value="LemA-like"/>
    <property type="match status" value="1"/>
</dbReference>
<dbReference type="Proteomes" id="UP000256845">
    <property type="component" value="Unassembled WGS sequence"/>
</dbReference>
<protein>
    <submittedName>
        <fullName evidence="7">LemA protein</fullName>
    </submittedName>
</protein>
<reference evidence="7 8" key="1">
    <citation type="submission" date="2018-07" db="EMBL/GenBank/DDBJ databases">
        <title>Genomic Encyclopedia of Type Strains, Phase III (KMG-III): the genomes of soil and plant-associated and newly described type strains.</title>
        <authorList>
            <person name="Whitman W."/>
        </authorList>
    </citation>
    <scope>NUCLEOTIDE SEQUENCE [LARGE SCALE GENOMIC DNA]</scope>
    <source>
        <strain evidence="7 8">CECT 8488</strain>
    </source>
</reference>
<keyword evidence="4 6" id="KW-1133">Transmembrane helix</keyword>
<dbReference type="InterPro" id="IPR007156">
    <property type="entry name" value="MamQ_LemA"/>
</dbReference>
<organism evidence="7 8">
    <name type="scientific">Aestuariispira insulae</name>
    <dbReference type="NCBI Taxonomy" id="1461337"/>
    <lineage>
        <taxon>Bacteria</taxon>
        <taxon>Pseudomonadati</taxon>
        <taxon>Pseudomonadota</taxon>
        <taxon>Alphaproteobacteria</taxon>
        <taxon>Rhodospirillales</taxon>
        <taxon>Kiloniellaceae</taxon>
        <taxon>Aestuariispira</taxon>
    </lineage>
</organism>
<keyword evidence="3 6" id="KW-0812">Transmembrane</keyword>
<dbReference type="InterPro" id="IPR023353">
    <property type="entry name" value="LemA-like_dom_sf"/>
</dbReference>
<evidence type="ECO:0000256" key="4">
    <source>
        <dbReference type="ARBA" id="ARBA00022989"/>
    </source>
</evidence>
<evidence type="ECO:0000256" key="2">
    <source>
        <dbReference type="ARBA" id="ARBA00008854"/>
    </source>
</evidence>
<accession>A0A3D9H9J6</accession>
<dbReference type="Pfam" id="PF04011">
    <property type="entry name" value="LemA"/>
    <property type="match status" value="1"/>
</dbReference>